<evidence type="ECO:0000256" key="7">
    <source>
        <dbReference type="HAMAP-Rule" id="MF_00002"/>
    </source>
</evidence>
<reference evidence="10" key="1">
    <citation type="submission" date="2020-07" db="EMBL/GenBank/DDBJ databases">
        <title>Huge and variable diversity of episymbiotic CPR bacteria and DPANN archaea in groundwater ecosystems.</title>
        <authorList>
            <person name="He C.Y."/>
            <person name="Keren R."/>
            <person name="Whittaker M."/>
            <person name="Farag I.F."/>
            <person name="Doudna J."/>
            <person name="Cate J.H.D."/>
            <person name="Banfield J.F."/>
        </authorList>
    </citation>
    <scope>NUCLEOTIDE SEQUENCE</scope>
    <source>
        <strain evidence="10">NC_groundwater_1296_Ag_S-0.2um_52_80</strain>
    </source>
</reference>
<dbReference type="InterPro" id="IPR036792">
    <property type="entry name" value="Asp_carbatrfase_reg_C_sf"/>
</dbReference>
<dbReference type="Pfam" id="PF01948">
    <property type="entry name" value="PyrI"/>
    <property type="match status" value="1"/>
</dbReference>
<gene>
    <name evidence="7" type="primary">pyrI</name>
    <name evidence="10" type="ORF">HY544_03790</name>
</gene>
<feature type="binding site" evidence="7">
    <location>
        <position position="110"/>
    </location>
    <ligand>
        <name>Zn(2+)</name>
        <dbReference type="ChEBI" id="CHEBI:29105"/>
    </ligand>
</feature>
<dbReference type="GO" id="GO:0046872">
    <property type="term" value="F:metal ion binding"/>
    <property type="evidence" value="ECO:0007669"/>
    <property type="project" value="UniProtKB-KW"/>
</dbReference>
<evidence type="ECO:0000256" key="1">
    <source>
        <dbReference type="ARBA" id="ARBA00002565"/>
    </source>
</evidence>
<name>A0A8T3YR24_9ARCH</name>
<evidence type="ECO:0000313" key="10">
    <source>
        <dbReference type="EMBL" id="MBI4210599.1"/>
    </source>
</evidence>
<dbReference type="InterPro" id="IPR002801">
    <property type="entry name" value="Asp_carbamoylTrfase_reg"/>
</dbReference>
<dbReference type="EMBL" id="JACQPB010000038">
    <property type="protein sequence ID" value="MBI4210599.1"/>
    <property type="molecule type" value="Genomic_DNA"/>
</dbReference>
<dbReference type="AlphaFoldDB" id="A0A8T3YR24"/>
<dbReference type="InterPro" id="IPR020545">
    <property type="entry name" value="Asp_carbamoyltransf_reg_N"/>
</dbReference>
<comment type="subunit">
    <text evidence="7">Contains catalytic and regulatory chains.</text>
</comment>
<comment type="cofactor">
    <cofactor evidence="7">
        <name>Zn(2+)</name>
        <dbReference type="ChEBI" id="CHEBI:29105"/>
    </cofactor>
    <text evidence="7">Binds 1 zinc ion per subunit.</text>
</comment>
<feature type="binding site" evidence="7">
    <location>
        <position position="105"/>
    </location>
    <ligand>
        <name>Zn(2+)</name>
        <dbReference type="ChEBI" id="CHEBI:29105"/>
    </ligand>
</feature>
<dbReference type="SUPFAM" id="SSF54893">
    <property type="entry name" value="Aspartate carbamoyltransferase, Regulatory-chain, N-terminal domain"/>
    <property type="match status" value="1"/>
</dbReference>
<comment type="similarity">
    <text evidence="2 7">Belongs to the PyrI family.</text>
</comment>
<keyword evidence="4 7" id="KW-0479">Metal-binding</keyword>
<evidence type="ECO:0000259" key="9">
    <source>
        <dbReference type="Pfam" id="PF02748"/>
    </source>
</evidence>
<evidence type="ECO:0000313" key="11">
    <source>
        <dbReference type="Proteomes" id="UP000732298"/>
    </source>
</evidence>
<comment type="caution">
    <text evidence="10">The sequence shown here is derived from an EMBL/GenBank/DDBJ whole genome shotgun (WGS) entry which is preliminary data.</text>
</comment>
<organism evidence="10 11">
    <name type="scientific">Candidatus Iainarchaeum sp</name>
    <dbReference type="NCBI Taxonomy" id="3101447"/>
    <lineage>
        <taxon>Archaea</taxon>
        <taxon>Candidatus Iainarchaeota</taxon>
        <taxon>Candidatus Iainarchaeia</taxon>
        <taxon>Candidatus Iainarchaeales</taxon>
        <taxon>Candidatus Iainarchaeaceae</taxon>
        <taxon>Candidatus Iainarchaeum</taxon>
    </lineage>
</organism>
<evidence type="ECO:0000256" key="5">
    <source>
        <dbReference type="ARBA" id="ARBA00022833"/>
    </source>
</evidence>
<dbReference type="Gene3D" id="3.30.70.140">
    <property type="entry name" value="Aspartate carbamoyltransferase regulatory subunit, N-terminal domain"/>
    <property type="match status" value="1"/>
</dbReference>
<dbReference type="Gene3D" id="2.30.30.20">
    <property type="entry name" value="Aspartate carbamoyltransferase regulatory subunit, C-terminal domain"/>
    <property type="match status" value="1"/>
</dbReference>
<accession>A0A8T3YR24</accession>
<feature type="binding site" evidence="7">
    <location>
        <position position="135"/>
    </location>
    <ligand>
        <name>Zn(2+)</name>
        <dbReference type="ChEBI" id="CHEBI:29105"/>
    </ligand>
</feature>
<dbReference type="GO" id="GO:0006221">
    <property type="term" value="P:pyrimidine nucleotide biosynthetic process"/>
    <property type="evidence" value="ECO:0007669"/>
    <property type="project" value="UniProtKB-UniRule"/>
</dbReference>
<proteinExistence type="inferred from homology"/>
<dbReference type="HAMAP" id="MF_00002">
    <property type="entry name" value="Asp_carb_tr_reg"/>
    <property type="match status" value="1"/>
</dbReference>
<dbReference type="PANTHER" id="PTHR35805">
    <property type="entry name" value="ASPARTATE CARBAMOYLTRANSFERASE REGULATORY CHAIN"/>
    <property type="match status" value="1"/>
</dbReference>
<evidence type="ECO:0000256" key="3">
    <source>
        <dbReference type="ARBA" id="ARBA00021764"/>
    </source>
</evidence>
<feature type="domain" description="Aspartate carbamoyltransferase regulatory subunit N-terminal" evidence="8">
    <location>
        <begin position="6"/>
        <end position="93"/>
    </location>
</feature>
<evidence type="ECO:0000256" key="2">
    <source>
        <dbReference type="ARBA" id="ARBA00010498"/>
    </source>
</evidence>
<evidence type="ECO:0000256" key="6">
    <source>
        <dbReference type="ARBA" id="ARBA00022975"/>
    </source>
</evidence>
<protein>
    <recommendedName>
        <fullName evidence="3 7">Aspartate carbamoyltransferase regulatory chain</fullName>
    </recommendedName>
</protein>
<dbReference type="GO" id="GO:0009347">
    <property type="term" value="C:aspartate carbamoyltransferase complex"/>
    <property type="evidence" value="ECO:0007669"/>
    <property type="project" value="InterPro"/>
</dbReference>
<sequence>MSKEIRISPIRNGTAIDHLGPGSAYKMLEVLDLRDYTVTVGINVESRKMGHKDIMFIEGRELSGKEMDKIALIGHGATVNLIKNSEIAEKFQLGYPEQVEGIMKCINPKCITNAENITGKFSIRHSPLEAKCFYCETRMGEQDIVSSIKSD</sequence>
<dbReference type="Pfam" id="PF02748">
    <property type="entry name" value="PyrI_C"/>
    <property type="match status" value="1"/>
</dbReference>
<dbReference type="SUPFAM" id="SSF57825">
    <property type="entry name" value="Aspartate carbamoyltransferase, Regulatory-chain, C-terminal domain"/>
    <property type="match status" value="1"/>
</dbReference>
<dbReference type="Proteomes" id="UP000732298">
    <property type="component" value="Unassembled WGS sequence"/>
</dbReference>
<feature type="binding site" evidence="7">
    <location>
        <position position="132"/>
    </location>
    <ligand>
        <name>Zn(2+)</name>
        <dbReference type="ChEBI" id="CHEBI:29105"/>
    </ligand>
</feature>
<evidence type="ECO:0000259" key="8">
    <source>
        <dbReference type="Pfam" id="PF01948"/>
    </source>
</evidence>
<evidence type="ECO:0000256" key="4">
    <source>
        <dbReference type="ARBA" id="ARBA00022723"/>
    </source>
</evidence>
<dbReference type="PANTHER" id="PTHR35805:SF1">
    <property type="entry name" value="ASPARTATE CARBAMOYLTRANSFERASE REGULATORY CHAIN"/>
    <property type="match status" value="1"/>
</dbReference>
<dbReference type="NCBIfam" id="TIGR00240">
    <property type="entry name" value="ATCase_reg"/>
    <property type="match status" value="1"/>
</dbReference>
<dbReference type="InterPro" id="IPR036793">
    <property type="entry name" value="Asp_carbatrfase_reg_N_sf"/>
</dbReference>
<keyword evidence="5 7" id="KW-0862">Zinc</keyword>
<keyword evidence="6 7" id="KW-0665">Pyrimidine biosynthesis</keyword>
<dbReference type="GO" id="GO:0006207">
    <property type="term" value="P:'de novo' pyrimidine nucleobase biosynthetic process"/>
    <property type="evidence" value="ECO:0007669"/>
    <property type="project" value="InterPro"/>
</dbReference>
<feature type="domain" description="Aspartate carbamoyltransferase regulatory subunit C-terminal" evidence="9">
    <location>
        <begin position="98"/>
        <end position="144"/>
    </location>
</feature>
<dbReference type="InterPro" id="IPR020542">
    <property type="entry name" value="Asp_carbamoyltrfase_reg_C"/>
</dbReference>
<comment type="function">
    <text evidence="1 7">Involved in allosteric regulation of aspartate carbamoyltransferase.</text>
</comment>